<feature type="region of interest" description="Disordered" evidence="3">
    <location>
        <begin position="1"/>
        <end position="52"/>
    </location>
</feature>
<accession>A0AAD1RBR3</accession>
<feature type="compositionally biased region" description="Polar residues" evidence="3">
    <location>
        <begin position="27"/>
        <end position="40"/>
    </location>
</feature>
<organism evidence="4 5">
    <name type="scientific">Pelobates cultripes</name>
    <name type="common">Western spadefoot toad</name>
    <dbReference type="NCBI Taxonomy" id="61616"/>
    <lineage>
        <taxon>Eukaryota</taxon>
        <taxon>Metazoa</taxon>
        <taxon>Chordata</taxon>
        <taxon>Craniata</taxon>
        <taxon>Vertebrata</taxon>
        <taxon>Euteleostomi</taxon>
        <taxon>Amphibia</taxon>
        <taxon>Batrachia</taxon>
        <taxon>Anura</taxon>
        <taxon>Pelobatoidea</taxon>
        <taxon>Pelobatidae</taxon>
        <taxon>Pelobates</taxon>
    </lineage>
</organism>
<evidence type="ECO:0000313" key="4">
    <source>
        <dbReference type="EMBL" id="CAH2246996.1"/>
    </source>
</evidence>
<protein>
    <recommendedName>
        <fullName evidence="6">L1 transposable element RRM domain-containing protein</fullName>
    </recommendedName>
</protein>
<dbReference type="InterPro" id="IPR042566">
    <property type="entry name" value="L1_C"/>
</dbReference>
<dbReference type="InterPro" id="IPR004244">
    <property type="entry name" value="Transposase_22"/>
</dbReference>
<proteinExistence type="inferred from homology"/>
<evidence type="ECO:0000256" key="3">
    <source>
        <dbReference type="SAM" id="MobiDB-lite"/>
    </source>
</evidence>
<dbReference type="Gene3D" id="3.30.70.1820">
    <property type="entry name" value="L1 transposable element, RRM domain"/>
    <property type="match status" value="1"/>
</dbReference>
<dbReference type="Gene3D" id="3.30.250.20">
    <property type="entry name" value="L1 transposable element, C-terminal domain"/>
    <property type="match status" value="1"/>
</dbReference>
<dbReference type="PANTHER" id="PTHR11505">
    <property type="entry name" value="L1 TRANSPOSABLE ELEMENT-RELATED"/>
    <property type="match status" value="1"/>
</dbReference>
<evidence type="ECO:0000256" key="1">
    <source>
        <dbReference type="ARBA" id="ARBA00061640"/>
    </source>
</evidence>
<comment type="similarity">
    <text evidence="1">Belongs to the transposase 22 family.</text>
</comment>
<dbReference type="Proteomes" id="UP001295444">
    <property type="component" value="Chromosome 02"/>
</dbReference>
<reference evidence="4" key="1">
    <citation type="submission" date="2022-03" db="EMBL/GenBank/DDBJ databases">
        <authorList>
            <person name="Alioto T."/>
            <person name="Alioto T."/>
            <person name="Gomez Garrido J."/>
        </authorList>
    </citation>
    <scope>NUCLEOTIDE SEQUENCE</scope>
</reference>
<evidence type="ECO:0008006" key="6">
    <source>
        <dbReference type="Google" id="ProtNLM"/>
    </source>
</evidence>
<dbReference type="AlphaFoldDB" id="A0AAD1RBR3"/>
<evidence type="ECO:0000313" key="5">
    <source>
        <dbReference type="Proteomes" id="UP001295444"/>
    </source>
</evidence>
<sequence>MAPPKFQRASDFFRQGKGGKQRLEQDGSGSRSPTHTSDAGSDTDMRQATADDLSVSEKRLAAMLQDLRTSMKTDFQAAVSDMRKDIHEVGTRVNALEEKTDELCHMNDTIVEKIQRMDADNKRLMEKLADLEDRSRRNNIRVCGVPETVTQEELPAYLLRLFQAIQPNLEVADLRLDRAHRVPKPQNLAQEVPRDIVTRLHYYSAKEAILTAQRKASAMPPTHENISLFADLSPTTMARRREFINITKCLRNNKIGWGFPTKLLIWRNGSLIKIEDPALGMDKLKTWGLFPDGKAPHTQTSLKKVTADWSKA</sequence>
<dbReference type="FunFam" id="3.30.70.1820:FF:000002">
    <property type="entry name" value="LINE-1 retrotransposable element ORF1 protein"/>
    <property type="match status" value="1"/>
</dbReference>
<feature type="coiled-coil region" evidence="2">
    <location>
        <begin position="114"/>
        <end position="141"/>
    </location>
</feature>
<keyword evidence="2" id="KW-0175">Coiled coil</keyword>
<dbReference type="EMBL" id="OW240913">
    <property type="protein sequence ID" value="CAH2246996.1"/>
    <property type="molecule type" value="Genomic_DNA"/>
</dbReference>
<gene>
    <name evidence="4" type="ORF">PECUL_23A045078</name>
</gene>
<evidence type="ECO:0000256" key="2">
    <source>
        <dbReference type="SAM" id="Coils"/>
    </source>
</evidence>
<name>A0AAD1RBR3_PELCU</name>
<keyword evidence="5" id="KW-1185">Reference proteome</keyword>